<sequence>MLNIFLTGEKGIGKSTIIHKIIKRYEYSIGGYTVIPIIRENFKYFYITSINNGIENSLMAIGDINKKKIIHIYEDALENFASKLINSDINKKEIIILDEIGFIESQCNNFKTAVMNALDSNKIVLGVLKDFNGDFINKIKKRKDVIIFRVTKENRNILPEIIYKKISL</sequence>
<organism evidence="4 5">
    <name type="scientific">Clostridium tetanomorphum</name>
    <dbReference type="NCBI Taxonomy" id="1553"/>
    <lineage>
        <taxon>Bacteria</taxon>
        <taxon>Bacillati</taxon>
        <taxon>Bacillota</taxon>
        <taxon>Clostridia</taxon>
        <taxon>Eubacteriales</taxon>
        <taxon>Clostridiaceae</taxon>
        <taxon>Clostridium</taxon>
    </lineage>
</organism>
<evidence type="ECO:0000256" key="2">
    <source>
        <dbReference type="ARBA" id="ARBA00022801"/>
    </source>
</evidence>
<dbReference type="RefSeq" id="WP_051593241.1">
    <property type="nucleotide sequence ID" value="NZ_JAAZWO010000004.1"/>
</dbReference>
<dbReference type="Proteomes" id="UP000563151">
    <property type="component" value="Unassembled WGS sequence"/>
</dbReference>
<protein>
    <submittedName>
        <fullName evidence="4">AAA family ATPase</fullName>
    </submittedName>
</protein>
<dbReference type="Pfam" id="PF03266">
    <property type="entry name" value="NTPase_1"/>
    <property type="match status" value="1"/>
</dbReference>
<keyword evidence="3" id="KW-0067">ATP-binding</keyword>
<evidence type="ECO:0000256" key="1">
    <source>
        <dbReference type="ARBA" id="ARBA00022741"/>
    </source>
</evidence>
<evidence type="ECO:0000256" key="3">
    <source>
        <dbReference type="ARBA" id="ARBA00022840"/>
    </source>
</evidence>
<evidence type="ECO:0000313" key="5">
    <source>
        <dbReference type="Proteomes" id="UP000563151"/>
    </source>
</evidence>
<keyword evidence="2" id="KW-0378">Hydrolase</keyword>
<dbReference type="GO" id="GO:0005524">
    <property type="term" value="F:ATP binding"/>
    <property type="evidence" value="ECO:0007669"/>
    <property type="project" value="UniProtKB-KW"/>
</dbReference>
<dbReference type="EMBL" id="JAAZWO010000004">
    <property type="protein sequence ID" value="MBC2397068.1"/>
    <property type="molecule type" value="Genomic_DNA"/>
</dbReference>
<keyword evidence="1" id="KW-0547">Nucleotide-binding</keyword>
<dbReference type="Gene3D" id="3.40.50.300">
    <property type="entry name" value="P-loop containing nucleotide triphosphate hydrolases"/>
    <property type="match status" value="1"/>
</dbReference>
<dbReference type="PANTHER" id="PTHR43146:SF1">
    <property type="entry name" value="CANCER-RELATED NUCLEOSIDE-TRIPHOSPHATASE"/>
    <property type="match status" value="1"/>
</dbReference>
<dbReference type="PANTHER" id="PTHR43146">
    <property type="entry name" value="CANCER-RELATED NUCLEOSIDE-TRIPHOSPHATASE"/>
    <property type="match status" value="1"/>
</dbReference>
<dbReference type="AlphaFoldDB" id="A0A923EB12"/>
<accession>A0A923EB12</accession>
<dbReference type="SUPFAM" id="SSF52540">
    <property type="entry name" value="P-loop containing nucleoside triphosphate hydrolases"/>
    <property type="match status" value="1"/>
</dbReference>
<proteinExistence type="predicted"/>
<keyword evidence="5" id="KW-1185">Reference proteome</keyword>
<reference evidence="4 5" key="1">
    <citation type="submission" date="2020-04" db="EMBL/GenBank/DDBJ databases">
        <title>Genomic insights into acetone-butanol-ethanol (ABE) fermentation by sequencing solventogenic clostridia strains.</title>
        <authorList>
            <person name="Brown S."/>
        </authorList>
    </citation>
    <scope>NUCLEOTIDE SEQUENCE [LARGE SCALE GENOMIC DNA]</scope>
    <source>
        <strain evidence="4 5">DJ011</strain>
    </source>
</reference>
<dbReference type="InterPro" id="IPR027417">
    <property type="entry name" value="P-loop_NTPase"/>
</dbReference>
<comment type="caution">
    <text evidence="4">The sequence shown here is derived from an EMBL/GenBank/DDBJ whole genome shotgun (WGS) entry which is preliminary data.</text>
</comment>
<dbReference type="GO" id="GO:0017111">
    <property type="term" value="F:ribonucleoside triphosphate phosphatase activity"/>
    <property type="evidence" value="ECO:0007669"/>
    <property type="project" value="InterPro"/>
</dbReference>
<gene>
    <name evidence="4" type="ORF">HGG79_04630</name>
</gene>
<name>A0A923EB12_CLOTT</name>
<dbReference type="InterPro" id="IPR004948">
    <property type="entry name" value="Nuc-triphosphatase_THEP1"/>
</dbReference>
<evidence type="ECO:0000313" key="4">
    <source>
        <dbReference type="EMBL" id="MBC2397068.1"/>
    </source>
</evidence>